<accession>A0A2P2IZJ4</accession>
<name>A0A2P2IZJ4_RHIMU</name>
<reference evidence="1" key="1">
    <citation type="submission" date="2018-02" db="EMBL/GenBank/DDBJ databases">
        <title>Rhizophora mucronata_Transcriptome.</title>
        <authorList>
            <person name="Meera S.P."/>
            <person name="Sreeshan A."/>
            <person name="Augustine A."/>
        </authorList>
    </citation>
    <scope>NUCLEOTIDE SEQUENCE</scope>
    <source>
        <tissue evidence="1">Leaf</tissue>
    </source>
</reference>
<sequence length="46" mass="5538">MSLMRPFCVHNDQHLFATQQGSILYLLLYDLERILIMEAEYFVVFE</sequence>
<evidence type="ECO:0000313" key="1">
    <source>
        <dbReference type="EMBL" id="MBW86635.1"/>
    </source>
</evidence>
<dbReference type="EMBL" id="GGEC01006152">
    <property type="protein sequence ID" value="MBW86635.1"/>
    <property type="molecule type" value="Transcribed_RNA"/>
</dbReference>
<proteinExistence type="predicted"/>
<organism evidence="1">
    <name type="scientific">Rhizophora mucronata</name>
    <name type="common">Asiatic mangrove</name>
    <dbReference type="NCBI Taxonomy" id="61149"/>
    <lineage>
        <taxon>Eukaryota</taxon>
        <taxon>Viridiplantae</taxon>
        <taxon>Streptophyta</taxon>
        <taxon>Embryophyta</taxon>
        <taxon>Tracheophyta</taxon>
        <taxon>Spermatophyta</taxon>
        <taxon>Magnoliopsida</taxon>
        <taxon>eudicotyledons</taxon>
        <taxon>Gunneridae</taxon>
        <taxon>Pentapetalae</taxon>
        <taxon>rosids</taxon>
        <taxon>fabids</taxon>
        <taxon>Malpighiales</taxon>
        <taxon>Rhizophoraceae</taxon>
        <taxon>Rhizophora</taxon>
    </lineage>
</organism>
<dbReference type="AlphaFoldDB" id="A0A2P2IZJ4"/>
<protein>
    <submittedName>
        <fullName evidence="1">Uncharacterized protein</fullName>
    </submittedName>
</protein>